<feature type="domain" description="ABC transporter" evidence="5">
    <location>
        <begin position="34"/>
        <end position="277"/>
    </location>
</feature>
<dbReference type="GO" id="GO:0015833">
    <property type="term" value="P:peptide transport"/>
    <property type="evidence" value="ECO:0007669"/>
    <property type="project" value="InterPro"/>
</dbReference>
<dbReference type="EMBL" id="PIUM01000031">
    <property type="protein sequence ID" value="PKU22494.1"/>
    <property type="molecule type" value="Genomic_DNA"/>
</dbReference>
<accession>A0A2N3PQ22</accession>
<evidence type="ECO:0000256" key="2">
    <source>
        <dbReference type="ARBA" id="ARBA00022448"/>
    </source>
</evidence>
<evidence type="ECO:0000256" key="4">
    <source>
        <dbReference type="ARBA" id="ARBA00022840"/>
    </source>
</evidence>
<comment type="subcellular location">
    <subcellularLocation>
        <location evidence="1">Cell inner membrane</location>
        <topology evidence="1">Peripheral membrane protein</topology>
    </subcellularLocation>
</comment>
<dbReference type="SUPFAM" id="SSF52540">
    <property type="entry name" value="P-loop containing nucleoside triphosphate hydrolases"/>
    <property type="match status" value="1"/>
</dbReference>
<sequence>MRQDVVMARDDGFPGPFLGMSPPQSGGKRMNTLLEIEDLHVAYGLGSKRRSVLDGVSLTVDEGETVGVIGESGCGKSTLAKTIVGLAKIGGGSVCYRGTDVRTLSGPSLKEYGRRVQMVFQNSLASLNPRKTVFQTLETPLIVHGERDRRSRRRRIEDIADRVGLPNAMLQRRPHELSGGQRQRVGIGRALILNPQLVICDEPVSALDVSIQAQILNLLSDLRREQGLSYLFISHDLGVVRFIADRIFVIFAGRIIETADYQDLWRDPRHPYTRLLLAASLGESTPDRPGSPPPPSTGCRFRHRCPFAFGLCAEETPVLRDIGGGHRTACHLG</sequence>
<evidence type="ECO:0000313" key="6">
    <source>
        <dbReference type="EMBL" id="PKU22494.1"/>
    </source>
</evidence>
<dbReference type="Pfam" id="PF08352">
    <property type="entry name" value="oligo_HPY"/>
    <property type="match status" value="1"/>
</dbReference>
<comment type="caution">
    <text evidence="6">The sequence shown here is derived from an EMBL/GenBank/DDBJ whole genome shotgun (WGS) entry which is preliminary data.</text>
</comment>
<evidence type="ECO:0000259" key="5">
    <source>
        <dbReference type="PROSITE" id="PS50893"/>
    </source>
</evidence>
<evidence type="ECO:0000256" key="3">
    <source>
        <dbReference type="ARBA" id="ARBA00022741"/>
    </source>
</evidence>
<organism evidence="6 7">
    <name type="scientific">Telmatospirillum siberiense</name>
    <dbReference type="NCBI Taxonomy" id="382514"/>
    <lineage>
        <taxon>Bacteria</taxon>
        <taxon>Pseudomonadati</taxon>
        <taxon>Pseudomonadota</taxon>
        <taxon>Alphaproteobacteria</taxon>
        <taxon>Rhodospirillales</taxon>
        <taxon>Rhodospirillaceae</taxon>
        <taxon>Telmatospirillum</taxon>
    </lineage>
</organism>
<evidence type="ECO:0000256" key="1">
    <source>
        <dbReference type="ARBA" id="ARBA00004417"/>
    </source>
</evidence>
<keyword evidence="3" id="KW-0547">Nucleotide-binding</keyword>
<keyword evidence="4 6" id="KW-0067">ATP-binding</keyword>
<dbReference type="InterPro" id="IPR013563">
    <property type="entry name" value="Oligopep_ABC_C"/>
</dbReference>
<dbReference type="Pfam" id="PF00005">
    <property type="entry name" value="ABC_tran"/>
    <property type="match status" value="1"/>
</dbReference>
<dbReference type="FunFam" id="3.40.50.300:FF:000016">
    <property type="entry name" value="Oligopeptide ABC transporter ATP-binding component"/>
    <property type="match status" value="1"/>
</dbReference>
<dbReference type="SMART" id="SM00382">
    <property type="entry name" value="AAA"/>
    <property type="match status" value="1"/>
</dbReference>
<dbReference type="GO" id="GO:0005886">
    <property type="term" value="C:plasma membrane"/>
    <property type="evidence" value="ECO:0007669"/>
    <property type="project" value="UniProtKB-SubCell"/>
</dbReference>
<dbReference type="GO" id="GO:0016887">
    <property type="term" value="F:ATP hydrolysis activity"/>
    <property type="evidence" value="ECO:0007669"/>
    <property type="project" value="InterPro"/>
</dbReference>
<gene>
    <name evidence="6" type="ORF">CWS72_21445</name>
</gene>
<dbReference type="PROSITE" id="PS50893">
    <property type="entry name" value="ABC_TRANSPORTER_2"/>
    <property type="match status" value="1"/>
</dbReference>
<dbReference type="InterPro" id="IPR027417">
    <property type="entry name" value="P-loop_NTPase"/>
</dbReference>
<dbReference type="InterPro" id="IPR003439">
    <property type="entry name" value="ABC_transporter-like_ATP-bd"/>
</dbReference>
<evidence type="ECO:0000313" key="7">
    <source>
        <dbReference type="Proteomes" id="UP000233293"/>
    </source>
</evidence>
<reference evidence="7" key="1">
    <citation type="submission" date="2017-12" db="EMBL/GenBank/DDBJ databases">
        <title>Draft genome sequence of Telmatospirillum siberiense 26-4b1T, an acidotolerant peatland alphaproteobacterium potentially involved in sulfur cycling.</title>
        <authorList>
            <person name="Hausmann B."/>
            <person name="Pjevac P."/>
            <person name="Schreck K."/>
            <person name="Herbold C.W."/>
            <person name="Daims H."/>
            <person name="Wagner M."/>
            <person name="Pester M."/>
            <person name="Loy A."/>
        </authorList>
    </citation>
    <scope>NUCLEOTIDE SEQUENCE [LARGE SCALE GENOMIC DNA]</scope>
    <source>
        <strain evidence="7">26-4b1</strain>
    </source>
</reference>
<dbReference type="GO" id="GO:0055085">
    <property type="term" value="P:transmembrane transport"/>
    <property type="evidence" value="ECO:0007669"/>
    <property type="project" value="UniProtKB-ARBA"/>
</dbReference>
<dbReference type="Gene3D" id="3.40.50.300">
    <property type="entry name" value="P-loop containing nucleotide triphosphate hydrolases"/>
    <property type="match status" value="1"/>
</dbReference>
<keyword evidence="7" id="KW-1185">Reference proteome</keyword>
<dbReference type="GO" id="GO:0005524">
    <property type="term" value="F:ATP binding"/>
    <property type="evidence" value="ECO:0007669"/>
    <property type="project" value="UniProtKB-KW"/>
</dbReference>
<dbReference type="InterPro" id="IPR003593">
    <property type="entry name" value="AAA+_ATPase"/>
</dbReference>
<dbReference type="CDD" id="cd03257">
    <property type="entry name" value="ABC_NikE_OppD_transporters"/>
    <property type="match status" value="1"/>
</dbReference>
<dbReference type="NCBIfam" id="TIGR01727">
    <property type="entry name" value="oligo_HPY"/>
    <property type="match status" value="1"/>
</dbReference>
<dbReference type="PANTHER" id="PTHR43776">
    <property type="entry name" value="TRANSPORT ATP-BINDING PROTEIN"/>
    <property type="match status" value="1"/>
</dbReference>
<dbReference type="PROSITE" id="PS00211">
    <property type="entry name" value="ABC_TRANSPORTER_1"/>
    <property type="match status" value="1"/>
</dbReference>
<proteinExistence type="predicted"/>
<dbReference type="Proteomes" id="UP000233293">
    <property type="component" value="Unassembled WGS sequence"/>
</dbReference>
<keyword evidence="2" id="KW-0813">Transport</keyword>
<dbReference type="InterPro" id="IPR050319">
    <property type="entry name" value="ABC_transp_ATP-bind"/>
</dbReference>
<name>A0A2N3PQ22_9PROT</name>
<protein>
    <submittedName>
        <fullName evidence="6">Peptide ABC transporter ATP-binding protein</fullName>
    </submittedName>
</protein>
<dbReference type="AlphaFoldDB" id="A0A2N3PQ22"/>
<dbReference type="InterPro" id="IPR017871">
    <property type="entry name" value="ABC_transporter-like_CS"/>
</dbReference>